<keyword evidence="1" id="KW-1185">Reference proteome</keyword>
<evidence type="ECO:0000313" key="2">
    <source>
        <dbReference type="WBParaSite" id="EEL_0000966401-mRNA-1"/>
    </source>
</evidence>
<dbReference type="PANTHER" id="PTHR31895">
    <property type="entry name" value="PROTEIN CBG03177-RELATED"/>
    <property type="match status" value="1"/>
</dbReference>
<dbReference type="STRING" id="1147741.A0A0R3S4E5"/>
<sequence>MLKNATSVLIVVEVYAENTTRTSRMRRQSCGCNQLEQVQPWIDELCVCIPKSSTFSMSCSCPQVQHRLQQSNYCGCNLHESIGQRCQSGCQQSCNRQCNPYMPQMYCDNACIEACMQSCNLQPQQFSNLPYWNPTIYPLQQSYPYSYEQLLPSMEQYFICLIGCEQVCRTQQRLQCGCMQQCQQTYSSSIRPILQQQCMPHCQQNCQRFCIQQMSRSDQQCQPQCVQQCSDICITPSQSQPILLTNPQVINSFTYSYPSFLSHPIQPQYCFVKCFDSCKQSCEQQTIHCSNPCTQNCQQFCHRYQQQQLPIVQQPKQTYKPQIIRVNLHATTLESTQCIPLCQQTCLQQCSINLIKVQCQPACQTICQQN</sequence>
<dbReference type="PANTHER" id="PTHR31895:SF11">
    <property type="entry name" value="PRION-LIKE-(Q_N-RICH)-DOMAIN-BEARING PROTEIN"/>
    <property type="match status" value="1"/>
</dbReference>
<proteinExistence type="predicted"/>
<name>A0A0R3S4E5_9BILA</name>
<organism evidence="1 2">
    <name type="scientific">Elaeophora elaphi</name>
    <dbReference type="NCBI Taxonomy" id="1147741"/>
    <lineage>
        <taxon>Eukaryota</taxon>
        <taxon>Metazoa</taxon>
        <taxon>Ecdysozoa</taxon>
        <taxon>Nematoda</taxon>
        <taxon>Chromadorea</taxon>
        <taxon>Rhabditida</taxon>
        <taxon>Spirurina</taxon>
        <taxon>Spiruromorpha</taxon>
        <taxon>Filarioidea</taxon>
        <taxon>Onchocercidae</taxon>
        <taxon>Elaeophora</taxon>
    </lineage>
</organism>
<protein>
    <submittedName>
        <fullName evidence="2">TIL domain-containing protein</fullName>
    </submittedName>
</protein>
<evidence type="ECO:0000313" key="1">
    <source>
        <dbReference type="Proteomes" id="UP000050640"/>
    </source>
</evidence>
<accession>A0A0R3S4E5</accession>
<dbReference type="AlphaFoldDB" id="A0A0R3S4E5"/>
<reference evidence="2" key="1">
    <citation type="submission" date="2017-02" db="UniProtKB">
        <authorList>
            <consortium name="WormBaseParasite"/>
        </authorList>
    </citation>
    <scope>IDENTIFICATION</scope>
</reference>
<dbReference type="WBParaSite" id="EEL_0000966401-mRNA-1">
    <property type="protein sequence ID" value="EEL_0000966401-mRNA-1"/>
    <property type="gene ID" value="EEL_0000966401"/>
</dbReference>
<dbReference type="Proteomes" id="UP000050640">
    <property type="component" value="Unplaced"/>
</dbReference>